<dbReference type="Gene3D" id="3.40.50.720">
    <property type="entry name" value="NAD(P)-binding Rossmann-like Domain"/>
    <property type="match status" value="1"/>
</dbReference>
<dbReference type="FunFam" id="3.40.50.720:FF:000121">
    <property type="entry name" value="Prostaglandin reductase 2"/>
    <property type="match status" value="1"/>
</dbReference>
<accession>A0A017SWQ7</accession>
<dbReference type="PANTHER" id="PTHR43205">
    <property type="entry name" value="PROSTAGLANDIN REDUCTASE"/>
    <property type="match status" value="1"/>
</dbReference>
<dbReference type="SUPFAM" id="SSF51735">
    <property type="entry name" value="NAD(P)-binding Rossmann-fold domains"/>
    <property type="match status" value="1"/>
</dbReference>
<dbReference type="PANTHER" id="PTHR43205:SF42">
    <property type="entry name" value="ALCOHOL DEHYDROGENASE, ZINC-CONTAINING (AFU_ORTHOLOGUE AFUA_7G04530)"/>
    <property type="match status" value="1"/>
</dbReference>
<name>A0A017SWQ7_9BACT</name>
<dbReference type="OrthoDB" id="9805663at2"/>
<dbReference type="InterPro" id="IPR045010">
    <property type="entry name" value="MDR_fam"/>
</dbReference>
<dbReference type="AlphaFoldDB" id="A0A017SWQ7"/>
<dbReference type="EMBL" id="ASRX01000092">
    <property type="protein sequence ID" value="EYF01020.1"/>
    <property type="molecule type" value="Genomic_DNA"/>
</dbReference>
<dbReference type="InterPro" id="IPR011032">
    <property type="entry name" value="GroES-like_sf"/>
</dbReference>
<keyword evidence="4" id="KW-1185">Reference proteome</keyword>
<protein>
    <submittedName>
        <fullName evidence="3">Putative oxidoreductase</fullName>
    </submittedName>
</protein>
<proteinExistence type="predicted"/>
<dbReference type="eggNOG" id="COG2130">
    <property type="taxonomic scope" value="Bacteria"/>
</dbReference>
<dbReference type="InterPro" id="IPR036291">
    <property type="entry name" value="NAD(P)-bd_dom_sf"/>
</dbReference>
<evidence type="ECO:0000259" key="2">
    <source>
        <dbReference type="SMART" id="SM00829"/>
    </source>
</evidence>
<dbReference type="InterPro" id="IPR020843">
    <property type="entry name" value="ER"/>
</dbReference>
<dbReference type="CDD" id="cd05288">
    <property type="entry name" value="PGDH"/>
    <property type="match status" value="1"/>
</dbReference>
<dbReference type="STRING" id="1192034.CAP_8807"/>
<dbReference type="Pfam" id="PF00107">
    <property type="entry name" value="ADH_zinc_N"/>
    <property type="match status" value="1"/>
</dbReference>
<evidence type="ECO:0000313" key="3">
    <source>
        <dbReference type="EMBL" id="EYF01020.1"/>
    </source>
</evidence>
<organism evidence="3 4">
    <name type="scientific">Chondromyces apiculatus DSM 436</name>
    <dbReference type="NCBI Taxonomy" id="1192034"/>
    <lineage>
        <taxon>Bacteria</taxon>
        <taxon>Pseudomonadati</taxon>
        <taxon>Myxococcota</taxon>
        <taxon>Polyangia</taxon>
        <taxon>Polyangiales</taxon>
        <taxon>Polyangiaceae</taxon>
        <taxon>Chondromyces</taxon>
    </lineage>
</organism>
<dbReference type="SUPFAM" id="SSF50129">
    <property type="entry name" value="GroES-like"/>
    <property type="match status" value="1"/>
</dbReference>
<dbReference type="Gene3D" id="3.90.180.10">
    <property type="entry name" value="Medium-chain alcohol dehydrogenases, catalytic domain"/>
    <property type="match status" value="1"/>
</dbReference>
<sequence length="338" mass="36292">MSDVNRVYRLVTRPQGMVKDSDFALKEEPKPELQGDGQILVRNLYLSVDPTQRGWLERDTYMPMIGLGEVMRAFGAGRVVASRDPGFAPGDLVSGMVGWQDHVVLPAKGPAAPSKLPPGVPVENALSLFGITGLTAYFGLLDIGRPQEGDTVLVSGAAGATGMAVGQIAKIKGCRVIGIAGGKEKTSWLTGELGFDAAIDYKAEDVSARIKELAPRGVNVFFENVGGAILEAGLDHLAQRARVVLCGAISGYNDSFSMQGPRNYMNLVLTRSRMEGFIIIDYFDRVGEAMKDLGTWLQAGKIKDRIDIAEGLDQAPAALRRLFEGKNIGKQLVKIADA</sequence>
<dbReference type="InterPro" id="IPR013149">
    <property type="entry name" value="ADH-like_C"/>
</dbReference>
<reference evidence="3 4" key="1">
    <citation type="submission" date="2013-05" db="EMBL/GenBank/DDBJ databases">
        <title>Genome assembly of Chondromyces apiculatus DSM 436.</title>
        <authorList>
            <person name="Sharma G."/>
            <person name="Khatri I."/>
            <person name="Kaur C."/>
            <person name="Mayilraj S."/>
            <person name="Subramanian S."/>
        </authorList>
    </citation>
    <scope>NUCLEOTIDE SEQUENCE [LARGE SCALE GENOMIC DNA]</scope>
    <source>
        <strain evidence="3 4">DSM 436</strain>
    </source>
</reference>
<evidence type="ECO:0000256" key="1">
    <source>
        <dbReference type="ARBA" id="ARBA00023002"/>
    </source>
</evidence>
<evidence type="ECO:0000313" key="4">
    <source>
        <dbReference type="Proteomes" id="UP000019678"/>
    </source>
</evidence>
<keyword evidence="1" id="KW-0560">Oxidoreductase</keyword>
<gene>
    <name evidence="3" type="ORF">CAP_8807</name>
</gene>
<dbReference type="Pfam" id="PF16884">
    <property type="entry name" value="ADH_N_2"/>
    <property type="match status" value="1"/>
</dbReference>
<dbReference type="GO" id="GO:0016628">
    <property type="term" value="F:oxidoreductase activity, acting on the CH-CH group of donors, NAD or NADP as acceptor"/>
    <property type="evidence" value="ECO:0007669"/>
    <property type="project" value="InterPro"/>
</dbReference>
<dbReference type="RefSeq" id="WP_044250129.1">
    <property type="nucleotide sequence ID" value="NZ_ASRX01000092.1"/>
</dbReference>
<feature type="domain" description="Enoyl reductase (ER)" evidence="2">
    <location>
        <begin position="16"/>
        <end position="333"/>
    </location>
</feature>
<dbReference type="Proteomes" id="UP000019678">
    <property type="component" value="Unassembled WGS sequence"/>
</dbReference>
<dbReference type="InterPro" id="IPR041694">
    <property type="entry name" value="ADH_N_2"/>
</dbReference>
<comment type="caution">
    <text evidence="3">The sequence shown here is derived from an EMBL/GenBank/DDBJ whole genome shotgun (WGS) entry which is preliminary data.</text>
</comment>
<dbReference type="SMART" id="SM00829">
    <property type="entry name" value="PKS_ER"/>
    <property type="match status" value="1"/>
</dbReference>